<dbReference type="PANTHER" id="PTHR16515">
    <property type="entry name" value="PR DOMAIN ZINC FINGER PROTEIN"/>
    <property type="match status" value="1"/>
</dbReference>
<feature type="domain" description="C2H2-type" evidence="9">
    <location>
        <begin position="241"/>
        <end position="271"/>
    </location>
</feature>
<dbReference type="Pfam" id="PF00096">
    <property type="entry name" value="zf-C2H2"/>
    <property type="match status" value="2"/>
</dbReference>
<keyword evidence="6" id="KW-0539">Nucleus</keyword>
<comment type="subcellular location">
    <subcellularLocation>
        <location evidence="1">Nucleus</location>
    </subcellularLocation>
</comment>
<protein>
    <submittedName>
        <fullName evidence="11">Zinc finger protein 91-like</fullName>
    </submittedName>
</protein>
<dbReference type="Gene3D" id="3.30.160.60">
    <property type="entry name" value="Classic Zinc Finger"/>
    <property type="match status" value="5"/>
</dbReference>
<feature type="compositionally biased region" description="Acidic residues" evidence="8">
    <location>
        <begin position="109"/>
        <end position="118"/>
    </location>
</feature>
<feature type="compositionally biased region" description="Basic and acidic residues" evidence="8">
    <location>
        <begin position="25"/>
        <end position="38"/>
    </location>
</feature>
<evidence type="ECO:0000256" key="5">
    <source>
        <dbReference type="ARBA" id="ARBA00022833"/>
    </source>
</evidence>
<feature type="compositionally biased region" description="Acidic residues" evidence="8">
    <location>
        <begin position="13"/>
        <end position="24"/>
    </location>
</feature>
<keyword evidence="2" id="KW-0479">Metal-binding</keyword>
<name>A0ABM0MRI7_SACKO</name>
<evidence type="ECO:0000313" key="10">
    <source>
        <dbReference type="Proteomes" id="UP000694865"/>
    </source>
</evidence>
<keyword evidence="4 7" id="KW-0863">Zinc-finger</keyword>
<dbReference type="PANTHER" id="PTHR16515:SF49">
    <property type="entry name" value="GASTRULA ZINC FINGER PROTEIN XLCGF49.1-LIKE-RELATED"/>
    <property type="match status" value="1"/>
</dbReference>
<feature type="region of interest" description="Disordered" evidence="8">
    <location>
        <begin position="100"/>
        <end position="119"/>
    </location>
</feature>
<feature type="domain" description="C2H2-type" evidence="9">
    <location>
        <begin position="181"/>
        <end position="209"/>
    </location>
</feature>
<evidence type="ECO:0000256" key="4">
    <source>
        <dbReference type="ARBA" id="ARBA00022771"/>
    </source>
</evidence>
<dbReference type="RefSeq" id="XP_006822628.1">
    <property type="nucleotide sequence ID" value="XM_006822565.1"/>
</dbReference>
<evidence type="ECO:0000256" key="1">
    <source>
        <dbReference type="ARBA" id="ARBA00004123"/>
    </source>
</evidence>
<proteinExistence type="predicted"/>
<feature type="region of interest" description="Disordered" evidence="8">
    <location>
        <begin position="1"/>
        <end position="38"/>
    </location>
</feature>
<dbReference type="Proteomes" id="UP000694865">
    <property type="component" value="Unplaced"/>
</dbReference>
<dbReference type="PROSITE" id="PS50157">
    <property type="entry name" value="ZINC_FINGER_C2H2_2"/>
    <property type="match status" value="7"/>
</dbReference>
<feature type="domain" description="C2H2-type" evidence="9">
    <location>
        <begin position="331"/>
        <end position="358"/>
    </location>
</feature>
<feature type="domain" description="C2H2-type" evidence="9">
    <location>
        <begin position="386"/>
        <end position="414"/>
    </location>
</feature>
<reference evidence="11" key="1">
    <citation type="submission" date="2025-08" db="UniProtKB">
        <authorList>
            <consortium name="RefSeq"/>
        </authorList>
    </citation>
    <scope>IDENTIFICATION</scope>
    <source>
        <tissue evidence="11">Testes</tissue>
    </source>
</reference>
<dbReference type="InterPro" id="IPR050331">
    <property type="entry name" value="Zinc_finger"/>
</dbReference>
<dbReference type="PROSITE" id="PS00028">
    <property type="entry name" value="ZINC_FINGER_C2H2_1"/>
    <property type="match status" value="9"/>
</dbReference>
<organism evidence="10 11">
    <name type="scientific">Saccoglossus kowalevskii</name>
    <name type="common">Acorn worm</name>
    <dbReference type="NCBI Taxonomy" id="10224"/>
    <lineage>
        <taxon>Eukaryota</taxon>
        <taxon>Metazoa</taxon>
        <taxon>Hemichordata</taxon>
        <taxon>Enteropneusta</taxon>
        <taxon>Harrimaniidae</taxon>
        <taxon>Saccoglossus</taxon>
    </lineage>
</organism>
<accession>A0ABM0MRI7</accession>
<keyword evidence="3" id="KW-0677">Repeat</keyword>
<evidence type="ECO:0000256" key="2">
    <source>
        <dbReference type="ARBA" id="ARBA00022723"/>
    </source>
</evidence>
<evidence type="ECO:0000256" key="7">
    <source>
        <dbReference type="PROSITE-ProRule" id="PRU00042"/>
    </source>
</evidence>
<dbReference type="GeneID" id="102809430"/>
<feature type="domain" description="C2H2-type" evidence="9">
    <location>
        <begin position="418"/>
        <end position="446"/>
    </location>
</feature>
<feature type="non-terminal residue" evidence="11">
    <location>
        <position position="1"/>
    </location>
</feature>
<dbReference type="InterPro" id="IPR036236">
    <property type="entry name" value="Znf_C2H2_sf"/>
</dbReference>
<evidence type="ECO:0000256" key="3">
    <source>
        <dbReference type="ARBA" id="ARBA00022737"/>
    </source>
</evidence>
<evidence type="ECO:0000256" key="6">
    <source>
        <dbReference type="ARBA" id="ARBA00023242"/>
    </source>
</evidence>
<dbReference type="InterPro" id="IPR013087">
    <property type="entry name" value="Znf_C2H2_type"/>
</dbReference>
<keyword evidence="5" id="KW-0862">Zinc</keyword>
<evidence type="ECO:0000259" key="9">
    <source>
        <dbReference type="PROSITE" id="PS50157"/>
    </source>
</evidence>
<gene>
    <name evidence="11" type="primary">LOC102809430</name>
</gene>
<dbReference type="SUPFAM" id="SSF57667">
    <property type="entry name" value="beta-beta-alpha zinc fingers"/>
    <property type="match status" value="3"/>
</dbReference>
<dbReference type="SMART" id="SM00355">
    <property type="entry name" value="ZnF_C2H2"/>
    <property type="match status" value="9"/>
</dbReference>
<feature type="domain" description="C2H2-type" evidence="9">
    <location>
        <begin position="273"/>
        <end position="295"/>
    </location>
</feature>
<feature type="domain" description="C2H2-type" evidence="9">
    <location>
        <begin position="302"/>
        <end position="330"/>
    </location>
</feature>
<keyword evidence="10" id="KW-1185">Reference proteome</keyword>
<evidence type="ECO:0000313" key="11">
    <source>
        <dbReference type="RefSeq" id="XP_006822628.1"/>
    </source>
</evidence>
<evidence type="ECO:0000256" key="8">
    <source>
        <dbReference type="SAM" id="MobiDB-lite"/>
    </source>
</evidence>
<sequence>KKVSPCNRKDGSTFDDEDKSDSEDQQAKEKQSVHRHDELHHKLKEVESKKQDCENRKQPVIVMPIIIDPCNSDVDLHGIHSEMLTDEGINRKIISINQKSDIEHQSSSEDNEQNDIESDSVLPSIRQISLETCDNSVVQRDKEDCRTSNRITHACRTCRIKFGCIMKLKRHEAMHEYSTLIHCLHCSTVFRNQKLLQKHVSHAHSKKKHEIYHCRSRSHVSFSQNALKQHQELDHLEGRSFKCTYEKCTSAFAVKFDLIHHIAVVHDISKHKYKCEFCERTFLHKTKYEIHRYSHDKSLSPHMCNNCNKRFSTADALQGHIASKHENNRPFKCKHCNKAYAKKYALLQHARRHTGEKVSKCQLCEEMFENASLRRQHMKDAHGVGFSCIVCGNMYVSQYKLNYHMQHQHVQSKKPLTLICNVCKQKMSTTNELQQHLITFHNVNQPKNSDVGETSEHVMSEGSNLDTGQQIILVESSEIENALQSNHNMTTVVYFGPSDGECGNIEIITTTEDDIAQQMSSVVMTTLDENIEQTRQVEHSISTLNINMQKQKELNTEHVKMTERNHTETVEQYLNTLRPA</sequence>